<name>A0A6G0Z3Z2_APHCR</name>
<keyword evidence="2" id="KW-1185">Reference proteome</keyword>
<evidence type="ECO:0000313" key="2">
    <source>
        <dbReference type="Proteomes" id="UP000478052"/>
    </source>
</evidence>
<proteinExistence type="predicted"/>
<feature type="non-terminal residue" evidence="1">
    <location>
        <position position="145"/>
    </location>
</feature>
<dbReference type="EMBL" id="VUJU01001406">
    <property type="protein sequence ID" value="KAF0765402.1"/>
    <property type="molecule type" value="Genomic_DNA"/>
</dbReference>
<organism evidence="1 2">
    <name type="scientific">Aphis craccivora</name>
    <name type="common">Cowpea aphid</name>
    <dbReference type="NCBI Taxonomy" id="307492"/>
    <lineage>
        <taxon>Eukaryota</taxon>
        <taxon>Metazoa</taxon>
        <taxon>Ecdysozoa</taxon>
        <taxon>Arthropoda</taxon>
        <taxon>Hexapoda</taxon>
        <taxon>Insecta</taxon>
        <taxon>Pterygota</taxon>
        <taxon>Neoptera</taxon>
        <taxon>Paraneoptera</taxon>
        <taxon>Hemiptera</taxon>
        <taxon>Sternorrhyncha</taxon>
        <taxon>Aphidomorpha</taxon>
        <taxon>Aphidoidea</taxon>
        <taxon>Aphididae</taxon>
        <taxon>Aphidini</taxon>
        <taxon>Aphis</taxon>
        <taxon>Aphis</taxon>
    </lineage>
</organism>
<accession>A0A6G0Z3Z2</accession>
<feature type="non-terminal residue" evidence="1">
    <location>
        <position position="1"/>
    </location>
</feature>
<gene>
    <name evidence="1" type="ORF">FWK35_00011226</name>
</gene>
<dbReference type="Proteomes" id="UP000478052">
    <property type="component" value="Unassembled WGS sequence"/>
</dbReference>
<evidence type="ECO:0000313" key="1">
    <source>
        <dbReference type="EMBL" id="KAF0765402.1"/>
    </source>
</evidence>
<comment type="caution">
    <text evidence="1">The sequence shown here is derived from an EMBL/GenBank/DDBJ whole genome shotgun (WGS) entry which is preliminary data.</text>
</comment>
<dbReference type="AlphaFoldDB" id="A0A6G0Z3Z2"/>
<reference evidence="1 2" key="1">
    <citation type="submission" date="2019-08" db="EMBL/GenBank/DDBJ databases">
        <title>Whole genome of Aphis craccivora.</title>
        <authorList>
            <person name="Voronova N.V."/>
            <person name="Shulinski R.S."/>
            <person name="Bandarenka Y.V."/>
            <person name="Zhorov D.G."/>
            <person name="Warner D."/>
        </authorList>
    </citation>
    <scope>NUCLEOTIDE SEQUENCE [LARGE SCALE GENOMIC DNA]</scope>
    <source>
        <strain evidence="1">180601</strain>
        <tissue evidence="1">Whole Body</tissue>
    </source>
</reference>
<sequence>LNKAINVLKLKCCVITSRNNASISNFLGGFRWRNKYPWCIIEVKNILQQFSKNREKQKKKLTEKREFLRKTSFRPNRFFYMVIHHDIFLFSNFYEICQKRENLQDYKYNTNISRRHLKMSPSQFFLLAFEVQILTKNSQNHEYLT</sequence>
<protein>
    <submittedName>
        <fullName evidence="1">Uncharacterized protein</fullName>
    </submittedName>
</protein>